<evidence type="ECO:0000256" key="2">
    <source>
        <dbReference type="SAM" id="Phobius"/>
    </source>
</evidence>
<dbReference type="EMBL" id="JAPDDR010000012">
    <property type="protein sequence ID" value="MCW1916078.1"/>
    <property type="molecule type" value="Genomic_DNA"/>
</dbReference>
<evidence type="ECO:0000313" key="4">
    <source>
        <dbReference type="Proteomes" id="UP001165653"/>
    </source>
</evidence>
<organism evidence="3 4">
    <name type="scientific">Luteolibacter rhizosphaerae</name>
    <dbReference type="NCBI Taxonomy" id="2989719"/>
    <lineage>
        <taxon>Bacteria</taxon>
        <taxon>Pseudomonadati</taxon>
        <taxon>Verrucomicrobiota</taxon>
        <taxon>Verrucomicrobiia</taxon>
        <taxon>Verrucomicrobiales</taxon>
        <taxon>Verrucomicrobiaceae</taxon>
        <taxon>Luteolibacter</taxon>
    </lineage>
</organism>
<feature type="region of interest" description="Disordered" evidence="1">
    <location>
        <begin position="15"/>
        <end position="35"/>
    </location>
</feature>
<keyword evidence="2" id="KW-0472">Membrane</keyword>
<gene>
    <name evidence="3" type="ORF">OJ996_20990</name>
</gene>
<feature type="transmembrane region" description="Helical" evidence="2">
    <location>
        <begin position="55"/>
        <end position="81"/>
    </location>
</feature>
<comment type="caution">
    <text evidence="3">The sequence shown here is derived from an EMBL/GenBank/DDBJ whole genome shotgun (WGS) entry which is preliminary data.</text>
</comment>
<keyword evidence="4" id="KW-1185">Reference proteome</keyword>
<dbReference type="Proteomes" id="UP001165653">
    <property type="component" value="Unassembled WGS sequence"/>
</dbReference>
<protein>
    <submittedName>
        <fullName evidence="3">Uncharacterized protein</fullName>
    </submittedName>
</protein>
<sequence>MSAVPDIIEAEVLEIDGSPAPPPPQPRQSAQSRAEDAWRSMRGRVVTFDRRWWPLWVLLGIVAVVLLAVVACFVAVFVVVAKVIGGVLRILTGGGPARTGAALSRRSF</sequence>
<accession>A0ABT3G898</accession>
<proteinExistence type="predicted"/>
<keyword evidence="2" id="KW-0812">Transmembrane</keyword>
<keyword evidence="2" id="KW-1133">Transmembrane helix</keyword>
<dbReference type="RefSeq" id="WP_264515644.1">
    <property type="nucleotide sequence ID" value="NZ_JAPDDR010000012.1"/>
</dbReference>
<evidence type="ECO:0000313" key="3">
    <source>
        <dbReference type="EMBL" id="MCW1916078.1"/>
    </source>
</evidence>
<evidence type="ECO:0000256" key="1">
    <source>
        <dbReference type="SAM" id="MobiDB-lite"/>
    </source>
</evidence>
<reference evidence="3" key="1">
    <citation type="submission" date="2022-10" db="EMBL/GenBank/DDBJ databases">
        <title>Luteolibacter sp. GHJ8, whole genome shotgun sequencing project.</title>
        <authorList>
            <person name="Zhao G."/>
            <person name="Shen L."/>
        </authorList>
    </citation>
    <scope>NUCLEOTIDE SEQUENCE</scope>
    <source>
        <strain evidence="3">GHJ8</strain>
    </source>
</reference>
<name>A0ABT3G898_9BACT</name>